<gene>
    <name evidence="1" type="ORF">OTK00_000400</name>
</gene>
<evidence type="ECO:0000313" key="2">
    <source>
        <dbReference type="Proteomes" id="UP001164909"/>
    </source>
</evidence>
<dbReference type="EMBL" id="CP113865">
    <property type="protein sequence ID" value="WAM34221.1"/>
    <property type="molecule type" value="Genomic_DNA"/>
</dbReference>
<dbReference type="Proteomes" id="UP001164909">
    <property type="component" value="Chromosome"/>
</dbReference>
<protein>
    <submittedName>
        <fullName evidence="1">Uncharacterized protein</fullName>
    </submittedName>
</protein>
<organism evidence="1 2">
    <name type="scientific">Caldicellulosiruptor morganii</name>
    <dbReference type="NCBI Taxonomy" id="1387555"/>
    <lineage>
        <taxon>Bacteria</taxon>
        <taxon>Bacillati</taxon>
        <taxon>Bacillota</taxon>
        <taxon>Bacillota incertae sedis</taxon>
        <taxon>Caldicellulosiruptorales</taxon>
        <taxon>Caldicellulosiruptoraceae</taxon>
        <taxon>Caldicellulosiruptor</taxon>
    </lineage>
</organism>
<evidence type="ECO:0000313" key="1">
    <source>
        <dbReference type="EMBL" id="WAM34221.1"/>
    </source>
</evidence>
<sequence>MNKKLNYKLICLLIILSLILSAFCWNYFNIKRRFDNARKAAKYNLAINQIYVYISMYMEDIKKNNKLIFSNNFWSLKDSVDNCASTLIILRNMDPEYKKYKSKVPSIWFTVNSLNAFLNDIYFNISEGKPIVVRVDANKFKTLTTEDIYNELSKYHNFLKNVISGIVTPNNPFEFVRNIDKYFDKFLEKWDANKAESLFHKNMKNDITFWP</sequence>
<keyword evidence="2" id="KW-1185">Reference proteome</keyword>
<name>A0ABY7BRI9_9FIRM</name>
<proteinExistence type="predicted"/>
<dbReference type="RefSeq" id="WP_045170453.1">
    <property type="nucleotide sequence ID" value="NZ_CP113865.1"/>
</dbReference>
<reference evidence="1" key="1">
    <citation type="submission" date="2022-12" db="EMBL/GenBank/DDBJ databases">
        <authorList>
            <person name="Bing R.G."/>
            <person name="Willard D.J."/>
            <person name="Manesh M.J.H."/>
            <person name="Laemthong T."/>
            <person name="Crosby J.R."/>
            <person name="Kelly R.M."/>
        </authorList>
    </citation>
    <scope>NUCLEOTIDE SEQUENCE</scope>
    <source>
        <strain evidence="1">DSM 8990</strain>
    </source>
</reference>
<accession>A0ABY7BRI9</accession>